<feature type="compositionally biased region" description="Low complexity" evidence="7">
    <location>
        <begin position="339"/>
        <end position="349"/>
    </location>
</feature>
<sequence length="582" mass="65278">AELLKIEPCTHPVIMKDLCAECGADLRDLDRDNFEKLTAETTFSMVHIVPELKVSLQGKDDETRLLKNRKLVLLVDLDQTLIHTTNDNVPEELPDVFHFQLYGSYSPWYHTKLRPGTVTFLENISKYYELHICTFGARLYAHKIAKILDPEGTFFSHRILSRDECFDATSKTGNLKGLFPRGDNMVCIIDDREDVWNFAPNVIHVKPYSYFRNTGDINAPPPSSSPQYLKNQSTKTQSLPAQNQPTIQPSSQTPKQDQSAKPIIQPSPVENLKQDHSSNPVTQTSTAQNQPSSQTPKQDQSAKPIIQPSPVENLKQDYSSNPVTQPSSSQNLKQDHSQKQSSQNFKQNNRLTDTKIAPDESFKDSNTMVNAVTNEITNCTVISDASSNVDKDLTEKKKLIKTQNSDVTSEASNVTVDSKTSEESTKNNSNDLNKVENNNSPKSTENVNKSASGTADLYCATNETDDYLLYLEEILIRIHQNFYDLFEKINTDGVKTIPDLKEIVPSVRRNVLKNVNIVFSSVIPTNCVPENHHIWTLAESLGARVFKDLHFEKTRKKTTHVISSKPGTAKVNAAKGKATFIL</sequence>
<comment type="catalytic activity">
    <reaction evidence="5 6">
        <text>O-phospho-L-threonyl-[protein] + H2O = L-threonyl-[protein] + phosphate</text>
        <dbReference type="Rhea" id="RHEA:47004"/>
        <dbReference type="Rhea" id="RHEA-COMP:11060"/>
        <dbReference type="Rhea" id="RHEA-COMP:11605"/>
        <dbReference type="ChEBI" id="CHEBI:15377"/>
        <dbReference type="ChEBI" id="CHEBI:30013"/>
        <dbReference type="ChEBI" id="CHEBI:43474"/>
        <dbReference type="ChEBI" id="CHEBI:61977"/>
        <dbReference type="EC" id="3.1.3.16"/>
    </reaction>
</comment>
<dbReference type="InterPro" id="IPR004274">
    <property type="entry name" value="FCP1_dom"/>
</dbReference>
<feature type="region of interest" description="Disordered" evidence="7">
    <location>
        <begin position="404"/>
        <end position="449"/>
    </location>
</feature>
<dbReference type="Proteomes" id="UP000887116">
    <property type="component" value="Unassembled WGS sequence"/>
</dbReference>
<comment type="subcellular location">
    <subcellularLocation>
        <location evidence="1 6">Nucleus</location>
    </subcellularLocation>
</comment>
<feature type="compositionally biased region" description="Basic and acidic residues" evidence="7">
    <location>
        <begin position="352"/>
        <end position="362"/>
    </location>
</feature>
<dbReference type="CDD" id="cd17729">
    <property type="entry name" value="BRCT_CTDP1"/>
    <property type="match status" value="1"/>
</dbReference>
<feature type="compositionally biased region" description="Polar residues" evidence="7">
    <location>
        <begin position="277"/>
        <end position="301"/>
    </location>
</feature>
<comment type="catalytic activity">
    <reaction evidence="4 6">
        <text>O-phospho-L-seryl-[protein] + H2O = L-seryl-[protein] + phosphate</text>
        <dbReference type="Rhea" id="RHEA:20629"/>
        <dbReference type="Rhea" id="RHEA-COMP:9863"/>
        <dbReference type="Rhea" id="RHEA-COMP:11604"/>
        <dbReference type="ChEBI" id="CHEBI:15377"/>
        <dbReference type="ChEBI" id="CHEBI:29999"/>
        <dbReference type="ChEBI" id="CHEBI:43474"/>
        <dbReference type="ChEBI" id="CHEBI:83421"/>
        <dbReference type="EC" id="3.1.3.16"/>
    </reaction>
</comment>
<organism evidence="10 11">
    <name type="scientific">Trichonephila clavata</name>
    <name type="common">Joro spider</name>
    <name type="synonym">Nephila clavata</name>
    <dbReference type="NCBI Taxonomy" id="2740835"/>
    <lineage>
        <taxon>Eukaryota</taxon>
        <taxon>Metazoa</taxon>
        <taxon>Ecdysozoa</taxon>
        <taxon>Arthropoda</taxon>
        <taxon>Chelicerata</taxon>
        <taxon>Arachnida</taxon>
        <taxon>Araneae</taxon>
        <taxon>Araneomorphae</taxon>
        <taxon>Entelegynae</taxon>
        <taxon>Araneoidea</taxon>
        <taxon>Nephilidae</taxon>
        <taxon>Trichonephila</taxon>
    </lineage>
</organism>
<evidence type="ECO:0000256" key="7">
    <source>
        <dbReference type="SAM" id="MobiDB-lite"/>
    </source>
</evidence>
<dbReference type="Pfam" id="PF03031">
    <property type="entry name" value="NIF"/>
    <property type="match status" value="1"/>
</dbReference>
<feature type="compositionally biased region" description="Polar residues" evidence="7">
    <location>
        <begin position="316"/>
        <end position="332"/>
    </location>
</feature>
<reference evidence="10" key="1">
    <citation type="submission" date="2020-07" db="EMBL/GenBank/DDBJ databases">
        <title>Multicomponent nature underlies the extraordinary mechanical properties of spider dragline silk.</title>
        <authorList>
            <person name="Kono N."/>
            <person name="Nakamura H."/>
            <person name="Mori M."/>
            <person name="Yoshida Y."/>
            <person name="Ohtoshi R."/>
            <person name="Malay A.D."/>
            <person name="Moran D.A.P."/>
            <person name="Tomita M."/>
            <person name="Numata K."/>
            <person name="Arakawa K."/>
        </authorList>
    </citation>
    <scope>NUCLEOTIDE SEQUENCE</scope>
</reference>
<evidence type="ECO:0000256" key="6">
    <source>
        <dbReference type="RuleBase" id="RU366066"/>
    </source>
</evidence>
<feature type="non-terminal residue" evidence="10">
    <location>
        <position position="582"/>
    </location>
</feature>
<dbReference type="GO" id="GO:0005634">
    <property type="term" value="C:nucleus"/>
    <property type="evidence" value="ECO:0007669"/>
    <property type="project" value="UniProtKB-SubCell"/>
</dbReference>
<comment type="caution">
    <text evidence="10">The sequence shown here is derived from an EMBL/GenBank/DDBJ whole genome shotgun (WGS) entry which is preliminary data.</text>
</comment>
<dbReference type="GO" id="GO:0008420">
    <property type="term" value="F:RNA polymerase II CTD heptapeptide repeat phosphatase activity"/>
    <property type="evidence" value="ECO:0007669"/>
    <property type="project" value="UniProtKB-UniRule"/>
</dbReference>
<feature type="domain" description="FCP1 homology" evidence="9">
    <location>
        <begin position="66"/>
        <end position="232"/>
    </location>
</feature>
<dbReference type="PROSITE" id="PS50172">
    <property type="entry name" value="BRCT"/>
    <property type="match status" value="1"/>
</dbReference>
<dbReference type="InterPro" id="IPR023214">
    <property type="entry name" value="HAD_sf"/>
</dbReference>
<gene>
    <name evidence="10" type="primary">CTDP1</name>
    <name evidence="10" type="ORF">TNCT_397451</name>
</gene>
<dbReference type="SUPFAM" id="SSF56784">
    <property type="entry name" value="HAD-like"/>
    <property type="match status" value="1"/>
</dbReference>
<evidence type="ECO:0000256" key="2">
    <source>
        <dbReference type="ARBA" id="ARBA00022801"/>
    </source>
</evidence>
<protein>
    <recommendedName>
        <fullName evidence="6">RNA polymerase II subunit A C-terminal domain phosphatase</fullName>
        <ecNumber evidence="6">3.1.3.16</ecNumber>
    </recommendedName>
</protein>
<feature type="region of interest" description="Disordered" evidence="7">
    <location>
        <begin position="216"/>
        <end position="362"/>
    </location>
</feature>
<dbReference type="EMBL" id="BMAO01029896">
    <property type="protein sequence ID" value="GFQ64327.1"/>
    <property type="molecule type" value="Genomic_DNA"/>
</dbReference>
<dbReference type="NCBIfam" id="TIGR02250">
    <property type="entry name" value="FCP1_euk"/>
    <property type="match status" value="1"/>
</dbReference>
<name>A0A8X6EXV0_TRICU</name>
<dbReference type="InterPro" id="IPR039189">
    <property type="entry name" value="Fcp1"/>
</dbReference>
<feature type="compositionally biased region" description="Polar residues" evidence="7">
    <location>
        <begin position="426"/>
        <end position="449"/>
    </location>
</feature>
<evidence type="ECO:0000259" key="9">
    <source>
        <dbReference type="PROSITE" id="PS50969"/>
    </source>
</evidence>
<feature type="compositionally biased region" description="Polar residues" evidence="7">
    <location>
        <begin position="225"/>
        <end position="259"/>
    </location>
</feature>
<dbReference type="PANTHER" id="PTHR23081">
    <property type="entry name" value="RNA POLYMERASE II CTD PHOSPHATASE"/>
    <property type="match status" value="1"/>
</dbReference>
<dbReference type="SUPFAM" id="SSF52113">
    <property type="entry name" value="BRCT domain"/>
    <property type="match status" value="1"/>
</dbReference>
<feature type="compositionally biased region" description="Polar residues" evidence="7">
    <location>
        <begin position="404"/>
        <end position="418"/>
    </location>
</feature>
<dbReference type="PANTHER" id="PTHR23081:SF36">
    <property type="entry name" value="RNA POLYMERASE II SUBUNIT A C-TERMINAL DOMAIN PHOSPHATASE"/>
    <property type="match status" value="1"/>
</dbReference>
<accession>A0A8X6EXV0</accession>
<feature type="domain" description="BRCT" evidence="8">
    <location>
        <begin position="507"/>
        <end position="582"/>
    </location>
</feature>
<dbReference type="Gene3D" id="1.10.287.10">
    <property type="entry name" value="S15/NS1, RNA-binding"/>
    <property type="match status" value="1"/>
</dbReference>
<dbReference type="EC" id="3.1.3.16" evidence="6"/>
<evidence type="ECO:0000256" key="3">
    <source>
        <dbReference type="ARBA" id="ARBA00023242"/>
    </source>
</evidence>
<dbReference type="InterPro" id="IPR036420">
    <property type="entry name" value="BRCT_dom_sf"/>
</dbReference>
<comment type="function">
    <text evidence="6">This promotes the activity of RNA polymerase II.</text>
</comment>
<evidence type="ECO:0000256" key="1">
    <source>
        <dbReference type="ARBA" id="ARBA00004123"/>
    </source>
</evidence>
<keyword evidence="3 6" id="KW-0539">Nucleus</keyword>
<keyword evidence="11" id="KW-1185">Reference proteome</keyword>
<evidence type="ECO:0000259" key="8">
    <source>
        <dbReference type="PROSITE" id="PS50172"/>
    </source>
</evidence>
<proteinExistence type="predicted"/>
<evidence type="ECO:0000256" key="5">
    <source>
        <dbReference type="ARBA" id="ARBA00048336"/>
    </source>
</evidence>
<dbReference type="OrthoDB" id="10249888at2759"/>
<dbReference type="FunFam" id="3.40.50.1000:FF:000040">
    <property type="entry name" value="RNA polymerase II subunit A C-terminal domain phosphatase"/>
    <property type="match status" value="1"/>
</dbReference>
<dbReference type="InterPro" id="IPR036412">
    <property type="entry name" value="HAD-like_sf"/>
</dbReference>
<dbReference type="Gene3D" id="3.40.50.10190">
    <property type="entry name" value="BRCT domain"/>
    <property type="match status" value="1"/>
</dbReference>
<dbReference type="Gene3D" id="3.40.50.1000">
    <property type="entry name" value="HAD superfamily/HAD-like"/>
    <property type="match status" value="1"/>
</dbReference>
<dbReference type="InterPro" id="IPR011947">
    <property type="entry name" value="FCP1_euk"/>
</dbReference>
<evidence type="ECO:0000313" key="10">
    <source>
        <dbReference type="EMBL" id="GFQ64327.1"/>
    </source>
</evidence>
<dbReference type="InterPro" id="IPR001357">
    <property type="entry name" value="BRCT_dom"/>
</dbReference>
<dbReference type="PROSITE" id="PS50969">
    <property type="entry name" value="FCP1"/>
    <property type="match status" value="1"/>
</dbReference>
<evidence type="ECO:0000313" key="11">
    <source>
        <dbReference type="Proteomes" id="UP000887116"/>
    </source>
</evidence>
<keyword evidence="2 6" id="KW-0378">Hydrolase</keyword>
<dbReference type="CDD" id="cd07521">
    <property type="entry name" value="HAD_FCP1-like"/>
    <property type="match status" value="1"/>
</dbReference>
<dbReference type="AlphaFoldDB" id="A0A8X6EXV0"/>
<dbReference type="SMART" id="SM00577">
    <property type="entry name" value="CPDc"/>
    <property type="match status" value="1"/>
</dbReference>
<evidence type="ECO:0000256" key="4">
    <source>
        <dbReference type="ARBA" id="ARBA00047761"/>
    </source>
</evidence>